<dbReference type="Proteomes" id="UP001165083">
    <property type="component" value="Unassembled WGS sequence"/>
</dbReference>
<name>A0A9W6WPF4_9STRA</name>
<proteinExistence type="predicted"/>
<dbReference type="OrthoDB" id="10266018at2759"/>
<gene>
    <name evidence="1" type="ORF">Plil01_000306000</name>
</gene>
<organism evidence="1 2">
    <name type="scientific">Phytophthora lilii</name>
    <dbReference type="NCBI Taxonomy" id="2077276"/>
    <lineage>
        <taxon>Eukaryota</taxon>
        <taxon>Sar</taxon>
        <taxon>Stramenopiles</taxon>
        <taxon>Oomycota</taxon>
        <taxon>Peronosporomycetes</taxon>
        <taxon>Peronosporales</taxon>
        <taxon>Peronosporaceae</taxon>
        <taxon>Phytophthora</taxon>
    </lineage>
</organism>
<evidence type="ECO:0000313" key="2">
    <source>
        <dbReference type="Proteomes" id="UP001165083"/>
    </source>
</evidence>
<evidence type="ECO:0000313" key="1">
    <source>
        <dbReference type="EMBL" id="GMF12448.1"/>
    </source>
</evidence>
<comment type="caution">
    <text evidence="1">The sequence shown here is derived from an EMBL/GenBank/DDBJ whole genome shotgun (WGS) entry which is preliminary data.</text>
</comment>
<reference evidence="1" key="1">
    <citation type="submission" date="2023-04" db="EMBL/GenBank/DDBJ databases">
        <title>Phytophthora lilii NBRC 32176.</title>
        <authorList>
            <person name="Ichikawa N."/>
            <person name="Sato H."/>
            <person name="Tonouchi N."/>
        </authorList>
    </citation>
    <scope>NUCLEOTIDE SEQUENCE</scope>
    <source>
        <strain evidence="1">NBRC 32176</strain>
    </source>
</reference>
<dbReference type="AlphaFoldDB" id="A0A9W6WPF4"/>
<sequence length="85" mass="9073">MVAYAAAYISCRDAGYDAAQVFATVNIKKELLLKIVGEFQEAVEDEKKLYAVQATALERLEEIIPDASAAETETAAASSASATEK</sequence>
<dbReference type="EMBL" id="BSXW01000117">
    <property type="protein sequence ID" value="GMF12448.1"/>
    <property type="molecule type" value="Genomic_DNA"/>
</dbReference>
<accession>A0A9W6WPF4</accession>
<keyword evidence="2" id="KW-1185">Reference proteome</keyword>
<protein>
    <submittedName>
        <fullName evidence="1">Unnamed protein product</fullName>
    </submittedName>
</protein>